<feature type="chain" id="PRO_5037370190" evidence="2">
    <location>
        <begin position="21"/>
        <end position="99"/>
    </location>
</feature>
<dbReference type="Proteomes" id="UP000599109">
    <property type="component" value="Unassembled WGS sequence"/>
</dbReference>
<dbReference type="PROSITE" id="PS51257">
    <property type="entry name" value="PROKAR_LIPOPROTEIN"/>
    <property type="match status" value="1"/>
</dbReference>
<evidence type="ECO:0000313" key="3">
    <source>
        <dbReference type="EMBL" id="MBL0392430.1"/>
    </source>
</evidence>
<comment type="caution">
    <text evidence="3">The sequence shown here is derived from an EMBL/GenBank/DDBJ whole genome shotgun (WGS) entry which is preliminary data.</text>
</comment>
<name>A0A937CTD3_9BURK</name>
<gene>
    <name evidence="3" type="ORF">JJ685_14920</name>
</gene>
<evidence type="ECO:0000313" key="4">
    <source>
        <dbReference type="Proteomes" id="UP000599109"/>
    </source>
</evidence>
<dbReference type="EMBL" id="JAEQNE010000003">
    <property type="protein sequence ID" value="MBL0392430.1"/>
    <property type="molecule type" value="Genomic_DNA"/>
</dbReference>
<keyword evidence="2" id="KW-0732">Signal</keyword>
<sequence length="99" mass="10317">MNKSAILLPMLALSCAASMAAATTAATTTTTTHKSRLVYTGPTVVTIHTHPKKRHAHRTPAAQPVHHATAPNTRQVGGPPAPGTTVTTTTTVHKRTSGY</sequence>
<protein>
    <submittedName>
        <fullName evidence="3">Uncharacterized protein</fullName>
    </submittedName>
</protein>
<feature type="signal peptide" evidence="2">
    <location>
        <begin position="1"/>
        <end position="20"/>
    </location>
</feature>
<dbReference type="RefSeq" id="WP_201675055.1">
    <property type="nucleotide sequence ID" value="NZ_JAEQNE010000003.1"/>
</dbReference>
<proteinExistence type="predicted"/>
<reference evidence="3 4" key="1">
    <citation type="journal article" date="2017" name="Int. J. Syst. Evol. Microbiol.">
        <title>Ramlibacter monticola sp. nov., isolated from forest soil.</title>
        <authorList>
            <person name="Chaudhary D.K."/>
            <person name="Kim J."/>
        </authorList>
    </citation>
    <scope>NUCLEOTIDE SEQUENCE [LARGE SCALE GENOMIC DNA]</scope>
    <source>
        <strain evidence="3 4">KACC 19175</strain>
    </source>
</reference>
<keyword evidence="4" id="KW-1185">Reference proteome</keyword>
<evidence type="ECO:0000256" key="2">
    <source>
        <dbReference type="SAM" id="SignalP"/>
    </source>
</evidence>
<organism evidence="3 4">
    <name type="scientific">Ramlibacter monticola</name>
    <dbReference type="NCBI Taxonomy" id="1926872"/>
    <lineage>
        <taxon>Bacteria</taxon>
        <taxon>Pseudomonadati</taxon>
        <taxon>Pseudomonadota</taxon>
        <taxon>Betaproteobacteria</taxon>
        <taxon>Burkholderiales</taxon>
        <taxon>Comamonadaceae</taxon>
        <taxon>Ramlibacter</taxon>
    </lineage>
</organism>
<dbReference type="AlphaFoldDB" id="A0A937CTD3"/>
<evidence type="ECO:0000256" key="1">
    <source>
        <dbReference type="SAM" id="MobiDB-lite"/>
    </source>
</evidence>
<accession>A0A937CTD3</accession>
<feature type="region of interest" description="Disordered" evidence="1">
    <location>
        <begin position="50"/>
        <end position="99"/>
    </location>
</feature>